<gene>
    <name evidence="20" type="primary">ND2</name>
</gene>
<keyword evidence="5" id="KW-0813">Transport</keyword>
<organism evidence="20">
    <name type="scientific">Limnodrilus hoffmeisteri</name>
    <dbReference type="NCBI Taxonomy" id="76587"/>
    <lineage>
        <taxon>Eukaryota</taxon>
        <taxon>Metazoa</taxon>
        <taxon>Spiralia</taxon>
        <taxon>Lophotrochozoa</taxon>
        <taxon>Annelida</taxon>
        <taxon>Clitellata</taxon>
        <taxon>Oligochaeta</taxon>
        <taxon>Tubificida</taxon>
        <taxon>Tubificina</taxon>
        <taxon>Naididae</taxon>
        <taxon>Tubificinae</taxon>
        <taxon>Limnodrilus</taxon>
        <taxon>Limnodrilus hoffmeisteri complex</taxon>
    </lineage>
</organism>
<feature type="domain" description="NADH:quinone oxidoreductase/Mrp antiporter transmembrane" evidence="19">
    <location>
        <begin position="24"/>
        <end position="282"/>
    </location>
</feature>
<keyword evidence="10 17" id="KW-0249">Electron transport</keyword>
<feature type="transmembrane region" description="Helical" evidence="17">
    <location>
        <begin position="148"/>
        <end position="166"/>
    </location>
</feature>
<evidence type="ECO:0000256" key="7">
    <source>
        <dbReference type="ARBA" id="ARBA00022692"/>
    </source>
</evidence>
<keyword evidence="7 17" id="KW-0812">Transmembrane</keyword>
<evidence type="ECO:0000259" key="19">
    <source>
        <dbReference type="Pfam" id="PF00361"/>
    </source>
</evidence>
<evidence type="ECO:0000256" key="13">
    <source>
        <dbReference type="ARBA" id="ARBA00023075"/>
    </source>
</evidence>
<dbReference type="PRINTS" id="PR01436">
    <property type="entry name" value="NADHDHGNASE2"/>
</dbReference>
<keyword evidence="9 17" id="KW-1278">Translocase</keyword>
<evidence type="ECO:0000256" key="8">
    <source>
        <dbReference type="ARBA" id="ARBA00022792"/>
    </source>
</evidence>
<evidence type="ECO:0000256" key="14">
    <source>
        <dbReference type="ARBA" id="ARBA00023128"/>
    </source>
</evidence>
<feature type="transmembrane region" description="Helical" evidence="17">
    <location>
        <begin position="173"/>
        <end position="192"/>
    </location>
</feature>
<evidence type="ECO:0000256" key="1">
    <source>
        <dbReference type="ARBA" id="ARBA00004448"/>
    </source>
</evidence>
<keyword evidence="13 17" id="KW-0830">Ubiquinone</keyword>
<comment type="function">
    <text evidence="17">Core subunit of the mitochondrial membrane respiratory chain NADH dehydrogenase (Complex I) which catalyzes electron transfer from NADH through the respiratory chain, using ubiquinone as an electron acceptor. Essential for the catalytic activity and assembly of complex I.</text>
</comment>
<feature type="chain" id="PRO_5034314511" description="NADH-ubiquinone oxidoreductase chain 2" evidence="18">
    <location>
        <begin position="22"/>
        <end position="335"/>
    </location>
</feature>
<accession>A0A8F2F9V2</accession>
<feature type="transmembrane region" description="Helical" evidence="17">
    <location>
        <begin position="230"/>
        <end position="249"/>
    </location>
</feature>
<dbReference type="InterPro" id="IPR050175">
    <property type="entry name" value="Complex_I_Subunit_2"/>
</dbReference>
<evidence type="ECO:0000256" key="6">
    <source>
        <dbReference type="ARBA" id="ARBA00022660"/>
    </source>
</evidence>
<dbReference type="AlphaFoldDB" id="A0A8F2F9V2"/>
<feature type="signal peptide" evidence="18">
    <location>
        <begin position="1"/>
        <end position="21"/>
    </location>
</feature>
<name>A0A8F2F9V2_9ANNE</name>
<dbReference type="PANTHER" id="PTHR46552">
    <property type="entry name" value="NADH-UBIQUINONE OXIDOREDUCTASE CHAIN 2"/>
    <property type="match status" value="1"/>
</dbReference>
<evidence type="ECO:0000256" key="17">
    <source>
        <dbReference type="RuleBase" id="RU003403"/>
    </source>
</evidence>
<comment type="catalytic activity">
    <reaction evidence="16 17">
        <text>a ubiquinone + NADH + 5 H(+)(in) = a ubiquinol + NAD(+) + 4 H(+)(out)</text>
        <dbReference type="Rhea" id="RHEA:29091"/>
        <dbReference type="Rhea" id="RHEA-COMP:9565"/>
        <dbReference type="Rhea" id="RHEA-COMP:9566"/>
        <dbReference type="ChEBI" id="CHEBI:15378"/>
        <dbReference type="ChEBI" id="CHEBI:16389"/>
        <dbReference type="ChEBI" id="CHEBI:17976"/>
        <dbReference type="ChEBI" id="CHEBI:57540"/>
        <dbReference type="ChEBI" id="CHEBI:57945"/>
        <dbReference type="EC" id="7.1.1.2"/>
    </reaction>
</comment>
<proteinExistence type="inferred from homology"/>
<evidence type="ECO:0000256" key="3">
    <source>
        <dbReference type="ARBA" id="ARBA00012944"/>
    </source>
</evidence>
<protein>
    <recommendedName>
        <fullName evidence="4 17">NADH-ubiquinone oxidoreductase chain 2</fullName>
        <ecNumber evidence="3 17">7.1.1.2</ecNumber>
    </recommendedName>
</protein>
<dbReference type="Pfam" id="PF00361">
    <property type="entry name" value="Proton_antipo_M"/>
    <property type="match status" value="1"/>
</dbReference>
<evidence type="ECO:0000256" key="15">
    <source>
        <dbReference type="ARBA" id="ARBA00023136"/>
    </source>
</evidence>
<sequence length="335" mass="37348">MFILPSSLLFSLLLLLSTIMALSSTNWLIAWISMEVNLLSFVPLMLQSHTNQETESAVKYFLAQALGSAIMLYSSMMLYNPSNQVLVQLMLVMSLLLKLGAAPCHYWFPSTMTSMSWLNCLILCTWQKLGPLALMIFPFIGANQLKPLLVLVAATNAILGGLLGMNQSHIRTILAYSSITHMGWTIGGFLTNTTLIPMLYFTMYSLIITPMFIMLNSWKSASPLQMPQMLMNSLSMSIMFSLTLLSLGGLPPLTGFIPKWMTIIMLSDINWVLIMLMLLGSLMNLYFYLNLVFNMLTSSMMLNSHDNSNNPVKLSMLLAAGLNSLGVFPMMMLLL</sequence>
<keyword evidence="11 17" id="KW-1133">Transmembrane helix</keyword>
<keyword evidence="18" id="KW-0732">Signal</keyword>
<dbReference type="GO" id="GO:0006120">
    <property type="term" value="P:mitochondrial electron transport, NADH to ubiquinone"/>
    <property type="evidence" value="ECO:0007669"/>
    <property type="project" value="InterPro"/>
</dbReference>
<dbReference type="GO" id="GO:0008137">
    <property type="term" value="F:NADH dehydrogenase (ubiquinone) activity"/>
    <property type="evidence" value="ECO:0007669"/>
    <property type="project" value="UniProtKB-EC"/>
</dbReference>
<feature type="transmembrane region" description="Helical" evidence="17">
    <location>
        <begin position="198"/>
        <end position="218"/>
    </location>
</feature>
<geneLocation type="mitochondrion" evidence="20"/>
<evidence type="ECO:0000256" key="9">
    <source>
        <dbReference type="ARBA" id="ARBA00022967"/>
    </source>
</evidence>
<evidence type="ECO:0000313" key="20">
    <source>
        <dbReference type="EMBL" id="QWT71541.1"/>
    </source>
</evidence>
<evidence type="ECO:0000256" key="18">
    <source>
        <dbReference type="SAM" id="SignalP"/>
    </source>
</evidence>
<evidence type="ECO:0000256" key="2">
    <source>
        <dbReference type="ARBA" id="ARBA00007012"/>
    </source>
</evidence>
<dbReference type="InterPro" id="IPR003917">
    <property type="entry name" value="NADH_UbQ_OxRdtase_chain2"/>
</dbReference>
<reference evidence="20" key="1">
    <citation type="submission" date="2021-03" db="EMBL/GenBank/DDBJ databases">
        <title>First record of the complete mitochondrial genome of Limnodrilus hoffmeisteri Claparede, 1862 (Annelida; Clitellata; Oligochaeta) and phylogenetic analysis.</title>
        <authorList>
            <person name="Lee J."/>
            <person name="Jung J."/>
        </authorList>
    </citation>
    <scope>NUCLEOTIDE SEQUENCE</scope>
</reference>
<comment type="similarity">
    <text evidence="2 17">Belongs to the complex I subunit 2 family.</text>
</comment>
<dbReference type="EC" id="7.1.1.2" evidence="3 17"/>
<feature type="transmembrane region" description="Helical" evidence="17">
    <location>
        <begin position="269"/>
        <end position="293"/>
    </location>
</feature>
<dbReference type="GO" id="GO:0005743">
    <property type="term" value="C:mitochondrial inner membrane"/>
    <property type="evidence" value="ECO:0007669"/>
    <property type="project" value="UniProtKB-SubCell"/>
</dbReference>
<feature type="transmembrane region" description="Helical" evidence="17">
    <location>
        <begin position="314"/>
        <end position="334"/>
    </location>
</feature>
<keyword evidence="6 17" id="KW-0679">Respiratory chain</keyword>
<evidence type="ECO:0000256" key="11">
    <source>
        <dbReference type="ARBA" id="ARBA00022989"/>
    </source>
</evidence>
<feature type="transmembrane region" description="Helical" evidence="17">
    <location>
        <begin position="120"/>
        <end position="142"/>
    </location>
</feature>
<dbReference type="PANTHER" id="PTHR46552:SF1">
    <property type="entry name" value="NADH-UBIQUINONE OXIDOREDUCTASE CHAIN 2"/>
    <property type="match status" value="1"/>
</dbReference>
<keyword evidence="14 17" id="KW-0496">Mitochondrion</keyword>
<evidence type="ECO:0000256" key="12">
    <source>
        <dbReference type="ARBA" id="ARBA00023027"/>
    </source>
</evidence>
<keyword evidence="15 17" id="KW-0472">Membrane</keyword>
<comment type="subcellular location">
    <subcellularLocation>
        <location evidence="1 17">Mitochondrion inner membrane</location>
        <topology evidence="1 17">Multi-pass membrane protein</topology>
    </subcellularLocation>
</comment>
<dbReference type="EMBL" id="MW732144">
    <property type="protein sequence ID" value="QWT71541.1"/>
    <property type="molecule type" value="Genomic_DNA"/>
</dbReference>
<keyword evidence="12 17" id="KW-0520">NAD</keyword>
<keyword evidence="8 17" id="KW-0999">Mitochondrion inner membrane</keyword>
<evidence type="ECO:0000256" key="4">
    <source>
        <dbReference type="ARBA" id="ARBA00021008"/>
    </source>
</evidence>
<dbReference type="InterPro" id="IPR001750">
    <property type="entry name" value="ND/Mrp_TM"/>
</dbReference>
<evidence type="ECO:0000256" key="16">
    <source>
        <dbReference type="ARBA" id="ARBA00049551"/>
    </source>
</evidence>
<evidence type="ECO:0000256" key="5">
    <source>
        <dbReference type="ARBA" id="ARBA00022448"/>
    </source>
</evidence>
<feature type="transmembrane region" description="Helical" evidence="17">
    <location>
        <begin position="85"/>
        <end position="108"/>
    </location>
</feature>
<evidence type="ECO:0000256" key="10">
    <source>
        <dbReference type="ARBA" id="ARBA00022982"/>
    </source>
</evidence>